<dbReference type="PANTHER" id="PTHR42924:SF3">
    <property type="entry name" value="POLYMERASE_HISTIDINOL PHOSPHATASE N-TERMINAL DOMAIN-CONTAINING PROTEIN"/>
    <property type="match status" value="1"/>
</dbReference>
<gene>
    <name evidence="2" type="ORF">CEE37_00960</name>
</gene>
<dbReference type="GO" id="GO:0035312">
    <property type="term" value="F:5'-3' DNA exonuclease activity"/>
    <property type="evidence" value="ECO:0007669"/>
    <property type="project" value="TreeGrafter"/>
</dbReference>
<dbReference type="EMBL" id="NJBN01000001">
    <property type="protein sequence ID" value="TKJ42279.1"/>
    <property type="molecule type" value="Genomic_DNA"/>
</dbReference>
<sequence>MTWNLHLIDLHTHTTASDGTFSPAKLVHLAKDEGLQAVAITDHDTIAGNAEALTIGREIGIEVVPGVEISADSPFGSIHIVGLLIDTEDEKMESILTELREYRYKRNVKMIDLLVGMGIPITMEELVVISGGDLVGRPHFAALLVSKGVVSSYQEAFNKYLKAGGKAYLDKKRLPVNEAILMIKNSGGIPILAHPYVLRIKDEENIEANIEYLVELGIEGIEVFYSEHSRGDEALFADLARRHSLLVSGGTDFHGDVKPGVSLGRGHGNLNIPYYLLESIKEMVA</sequence>
<dbReference type="Proteomes" id="UP000319619">
    <property type="component" value="Unassembled WGS sequence"/>
</dbReference>
<dbReference type="InterPro" id="IPR016195">
    <property type="entry name" value="Pol/histidinol_Pase-like"/>
</dbReference>
<evidence type="ECO:0000259" key="1">
    <source>
        <dbReference type="SMART" id="SM00481"/>
    </source>
</evidence>
<reference evidence="2 3" key="1">
    <citation type="submission" date="2017-06" db="EMBL/GenBank/DDBJ databases">
        <title>Novel microbial phyla capable of carbon fixation and sulfur reduction in deep-sea sediments.</title>
        <authorList>
            <person name="Huang J."/>
            <person name="Baker B."/>
            <person name="Wang Y."/>
        </authorList>
    </citation>
    <scope>NUCLEOTIDE SEQUENCE [LARGE SCALE GENOMIC DNA]</scope>
    <source>
        <strain evidence="2">B3_LCP</strain>
    </source>
</reference>
<dbReference type="InterPro" id="IPR004013">
    <property type="entry name" value="PHP_dom"/>
</dbReference>
<accession>A0A532V513</accession>
<dbReference type="PANTHER" id="PTHR42924">
    <property type="entry name" value="EXONUCLEASE"/>
    <property type="match status" value="1"/>
</dbReference>
<comment type="caution">
    <text evidence="2">The sequence shown here is derived from an EMBL/GenBank/DDBJ whole genome shotgun (WGS) entry which is preliminary data.</text>
</comment>
<protein>
    <submittedName>
        <fullName evidence="2">Phosphoesterase</fullName>
    </submittedName>
</protein>
<proteinExistence type="predicted"/>
<name>A0A532V513_UNCL8</name>
<organism evidence="2 3">
    <name type="scientific">candidate division LCP-89 bacterium B3_LCP</name>
    <dbReference type="NCBI Taxonomy" id="2012998"/>
    <lineage>
        <taxon>Bacteria</taxon>
        <taxon>Pseudomonadati</taxon>
        <taxon>Bacteria division LCP-89</taxon>
    </lineage>
</organism>
<dbReference type="InterPro" id="IPR052018">
    <property type="entry name" value="PHP_domain"/>
</dbReference>
<dbReference type="SMART" id="SM00481">
    <property type="entry name" value="POLIIIAc"/>
    <property type="match status" value="1"/>
</dbReference>
<dbReference type="Gene3D" id="3.20.20.140">
    <property type="entry name" value="Metal-dependent hydrolases"/>
    <property type="match status" value="1"/>
</dbReference>
<dbReference type="AlphaFoldDB" id="A0A532V513"/>
<evidence type="ECO:0000313" key="2">
    <source>
        <dbReference type="EMBL" id="TKJ42279.1"/>
    </source>
</evidence>
<dbReference type="InterPro" id="IPR003141">
    <property type="entry name" value="Pol/His_phosphatase_N"/>
</dbReference>
<dbReference type="SUPFAM" id="SSF89550">
    <property type="entry name" value="PHP domain-like"/>
    <property type="match status" value="1"/>
</dbReference>
<dbReference type="CDD" id="cd07438">
    <property type="entry name" value="PHP_HisPPase_AMP"/>
    <property type="match status" value="1"/>
</dbReference>
<dbReference type="Pfam" id="PF02811">
    <property type="entry name" value="PHP"/>
    <property type="match status" value="1"/>
</dbReference>
<dbReference type="GO" id="GO:0004534">
    <property type="term" value="F:5'-3' RNA exonuclease activity"/>
    <property type="evidence" value="ECO:0007669"/>
    <property type="project" value="TreeGrafter"/>
</dbReference>
<feature type="domain" description="Polymerase/histidinol phosphatase N-terminal" evidence="1">
    <location>
        <begin position="8"/>
        <end position="73"/>
    </location>
</feature>
<evidence type="ECO:0000313" key="3">
    <source>
        <dbReference type="Proteomes" id="UP000319619"/>
    </source>
</evidence>
<dbReference type="Gene3D" id="1.10.150.650">
    <property type="match status" value="1"/>
</dbReference>